<dbReference type="EMBL" id="ASGP02000004">
    <property type="protein sequence ID" value="KAH9511323.1"/>
    <property type="molecule type" value="Genomic_DNA"/>
</dbReference>
<organism evidence="2 3">
    <name type="scientific">Dermatophagoides farinae</name>
    <name type="common">American house dust mite</name>
    <dbReference type="NCBI Taxonomy" id="6954"/>
    <lineage>
        <taxon>Eukaryota</taxon>
        <taxon>Metazoa</taxon>
        <taxon>Ecdysozoa</taxon>
        <taxon>Arthropoda</taxon>
        <taxon>Chelicerata</taxon>
        <taxon>Arachnida</taxon>
        <taxon>Acari</taxon>
        <taxon>Acariformes</taxon>
        <taxon>Sarcoptiformes</taxon>
        <taxon>Astigmata</taxon>
        <taxon>Psoroptidia</taxon>
        <taxon>Analgoidea</taxon>
        <taxon>Pyroglyphidae</taxon>
        <taxon>Dermatophagoidinae</taxon>
        <taxon>Dermatophagoides</taxon>
    </lineage>
</organism>
<comment type="caution">
    <text evidence="2">The sequence shown here is derived from an EMBL/GenBank/DDBJ whole genome shotgun (WGS) entry which is preliminary data.</text>
</comment>
<dbReference type="AlphaFoldDB" id="A0A922HX40"/>
<feature type="region of interest" description="Disordered" evidence="1">
    <location>
        <begin position="126"/>
        <end position="148"/>
    </location>
</feature>
<feature type="region of interest" description="Disordered" evidence="1">
    <location>
        <begin position="83"/>
        <end position="105"/>
    </location>
</feature>
<accession>A0A922HX40</accession>
<feature type="compositionally biased region" description="Low complexity" evidence="1">
    <location>
        <begin position="135"/>
        <end position="148"/>
    </location>
</feature>
<feature type="compositionally biased region" description="Polar residues" evidence="1">
    <location>
        <begin position="83"/>
        <end position="94"/>
    </location>
</feature>
<keyword evidence="3" id="KW-1185">Reference proteome</keyword>
<evidence type="ECO:0000256" key="1">
    <source>
        <dbReference type="SAM" id="MobiDB-lite"/>
    </source>
</evidence>
<proteinExistence type="predicted"/>
<evidence type="ECO:0000313" key="3">
    <source>
        <dbReference type="Proteomes" id="UP000790347"/>
    </source>
</evidence>
<reference evidence="2" key="1">
    <citation type="submission" date="2013-05" db="EMBL/GenBank/DDBJ databases">
        <authorList>
            <person name="Yim A.K.Y."/>
            <person name="Chan T.F."/>
            <person name="Ji K.M."/>
            <person name="Liu X.Y."/>
            <person name="Zhou J.W."/>
            <person name="Li R.Q."/>
            <person name="Yang K.Y."/>
            <person name="Li J."/>
            <person name="Li M."/>
            <person name="Law P.T.W."/>
            <person name="Wu Y.L."/>
            <person name="Cai Z.L."/>
            <person name="Qin H."/>
            <person name="Bao Y."/>
            <person name="Leung R.K.K."/>
            <person name="Ng P.K.S."/>
            <person name="Zou J."/>
            <person name="Zhong X.J."/>
            <person name="Ran P.X."/>
            <person name="Zhong N.S."/>
            <person name="Liu Z.G."/>
            <person name="Tsui S.K.W."/>
        </authorList>
    </citation>
    <scope>NUCLEOTIDE SEQUENCE</scope>
    <source>
        <strain evidence="2">Derf</strain>
        <tissue evidence="2">Whole organism</tissue>
    </source>
</reference>
<gene>
    <name evidence="2" type="primary">MEF2C_2</name>
    <name evidence="2" type="ORF">DERF_009794</name>
</gene>
<dbReference type="Proteomes" id="UP000790347">
    <property type="component" value="Unassembled WGS sequence"/>
</dbReference>
<protein>
    <submittedName>
        <fullName evidence="2">Myocyte-specific enhancer factor 2C</fullName>
    </submittedName>
</protein>
<name>A0A922HX40_DERFA</name>
<evidence type="ECO:0000313" key="2">
    <source>
        <dbReference type="EMBL" id="KAH9511323.1"/>
    </source>
</evidence>
<reference evidence="2" key="2">
    <citation type="journal article" date="2022" name="Res Sq">
        <title>Comparative Genomics Reveals Insights into the Divergent Evolution of Astigmatic Mites and Household Pest Adaptations.</title>
        <authorList>
            <person name="Xiong Q."/>
            <person name="Wan A.T.-Y."/>
            <person name="Liu X.-Y."/>
            <person name="Fung C.S.-H."/>
            <person name="Xiao X."/>
            <person name="Malainual N."/>
            <person name="Hou J."/>
            <person name="Wang L."/>
            <person name="Wang M."/>
            <person name="Yang K."/>
            <person name="Cui Y."/>
            <person name="Leung E."/>
            <person name="Nong W."/>
            <person name="Shin S.-K."/>
            <person name="Au S."/>
            <person name="Jeong K.Y."/>
            <person name="Chew F.T."/>
            <person name="Hui J."/>
            <person name="Leung T.F."/>
            <person name="Tungtrongchitr A."/>
            <person name="Zhong N."/>
            <person name="Liu Z."/>
            <person name="Tsui S."/>
        </authorList>
    </citation>
    <scope>NUCLEOTIDE SEQUENCE</scope>
    <source>
        <strain evidence="2">Derf</strain>
        <tissue evidence="2">Whole organism</tissue>
    </source>
</reference>
<sequence length="214" mass="22827">MTMIPGAICLSKTDFTSHISQGRILSALNDRKADLRLNDMSPNGMAAASGSSFSSLPHLSVSISTLPPSSPTSPLSMKIKNEPISSQREQQPTATNGGGVGQQQNNQTTTTQLSIVAHQLATLQRPTSGHLSGHPLTPSTSSWLDPSDSSDYEGPIGKCIRVTADGWPACCCFFSSSSSSVIDKINFQSSFIIDDHNIIIKIKIKSIKHIDTDT</sequence>